<dbReference type="VEuPathDB" id="FungiDB:ASPFODRAFT_34813"/>
<evidence type="ECO:0000313" key="3">
    <source>
        <dbReference type="Proteomes" id="UP000184063"/>
    </source>
</evidence>
<proteinExistence type="predicted"/>
<evidence type="ECO:0000256" key="1">
    <source>
        <dbReference type="SAM" id="MobiDB-lite"/>
    </source>
</evidence>
<feature type="compositionally biased region" description="Acidic residues" evidence="1">
    <location>
        <begin position="105"/>
        <end position="118"/>
    </location>
</feature>
<dbReference type="Proteomes" id="UP000184063">
    <property type="component" value="Unassembled WGS sequence"/>
</dbReference>
<dbReference type="AlphaFoldDB" id="A0A1M3TCU5"/>
<feature type="region of interest" description="Disordered" evidence="1">
    <location>
        <begin position="25"/>
        <end position="47"/>
    </location>
</feature>
<accession>A0A1M3TCU5</accession>
<organism evidence="2 3">
    <name type="scientific">Aspergillus luchuensis (strain CBS 106.47)</name>
    <dbReference type="NCBI Taxonomy" id="1137211"/>
    <lineage>
        <taxon>Eukaryota</taxon>
        <taxon>Fungi</taxon>
        <taxon>Dikarya</taxon>
        <taxon>Ascomycota</taxon>
        <taxon>Pezizomycotina</taxon>
        <taxon>Eurotiomycetes</taxon>
        <taxon>Eurotiomycetidae</taxon>
        <taxon>Eurotiales</taxon>
        <taxon>Aspergillaceae</taxon>
        <taxon>Aspergillus</taxon>
        <taxon>Aspergillus subgen. Circumdati</taxon>
    </lineage>
</organism>
<protein>
    <submittedName>
        <fullName evidence="2">Uncharacterized protein</fullName>
    </submittedName>
</protein>
<reference evidence="3" key="1">
    <citation type="journal article" date="2017" name="Genome Biol.">
        <title>Comparative genomics reveals high biological diversity and specific adaptations in the industrially and medically important fungal genus Aspergillus.</title>
        <authorList>
            <person name="de Vries R.P."/>
            <person name="Riley R."/>
            <person name="Wiebenga A."/>
            <person name="Aguilar-Osorio G."/>
            <person name="Amillis S."/>
            <person name="Uchima C.A."/>
            <person name="Anderluh G."/>
            <person name="Asadollahi M."/>
            <person name="Askin M."/>
            <person name="Barry K."/>
            <person name="Battaglia E."/>
            <person name="Bayram O."/>
            <person name="Benocci T."/>
            <person name="Braus-Stromeyer S.A."/>
            <person name="Caldana C."/>
            <person name="Canovas D."/>
            <person name="Cerqueira G.C."/>
            <person name="Chen F."/>
            <person name="Chen W."/>
            <person name="Choi C."/>
            <person name="Clum A."/>
            <person name="Dos Santos R.A."/>
            <person name="Damasio A.R."/>
            <person name="Diallinas G."/>
            <person name="Emri T."/>
            <person name="Fekete E."/>
            <person name="Flipphi M."/>
            <person name="Freyberg S."/>
            <person name="Gallo A."/>
            <person name="Gournas C."/>
            <person name="Habgood R."/>
            <person name="Hainaut M."/>
            <person name="Harispe M.L."/>
            <person name="Henrissat B."/>
            <person name="Hilden K.S."/>
            <person name="Hope R."/>
            <person name="Hossain A."/>
            <person name="Karabika E."/>
            <person name="Karaffa L."/>
            <person name="Karanyi Z."/>
            <person name="Krasevec N."/>
            <person name="Kuo A."/>
            <person name="Kusch H."/>
            <person name="LaButti K."/>
            <person name="Lagendijk E.L."/>
            <person name="Lapidus A."/>
            <person name="Levasseur A."/>
            <person name="Lindquist E."/>
            <person name="Lipzen A."/>
            <person name="Logrieco A.F."/>
            <person name="MacCabe A."/>
            <person name="Maekelae M.R."/>
            <person name="Malavazi I."/>
            <person name="Melin P."/>
            <person name="Meyer V."/>
            <person name="Mielnichuk N."/>
            <person name="Miskei M."/>
            <person name="Molnar A.P."/>
            <person name="Mule G."/>
            <person name="Ngan C.Y."/>
            <person name="Orejas M."/>
            <person name="Orosz E."/>
            <person name="Ouedraogo J.P."/>
            <person name="Overkamp K.M."/>
            <person name="Park H.-S."/>
            <person name="Perrone G."/>
            <person name="Piumi F."/>
            <person name="Punt P.J."/>
            <person name="Ram A.F."/>
            <person name="Ramon A."/>
            <person name="Rauscher S."/>
            <person name="Record E."/>
            <person name="Riano-Pachon D.M."/>
            <person name="Robert V."/>
            <person name="Roehrig J."/>
            <person name="Ruller R."/>
            <person name="Salamov A."/>
            <person name="Salih N.S."/>
            <person name="Samson R.A."/>
            <person name="Sandor E."/>
            <person name="Sanguinetti M."/>
            <person name="Schuetze T."/>
            <person name="Sepcic K."/>
            <person name="Shelest E."/>
            <person name="Sherlock G."/>
            <person name="Sophianopoulou V."/>
            <person name="Squina F.M."/>
            <person name="Sun H."/>
            <person name="Susca A."/>
            <person name="Todd R.B."/>
            <person name="Tsang A."/>
            <person name="Unkles S.E."/>
            <person name="van de Wiele N."/>
            <person name="van Rossen-Uffink D."/>
            <person name="Oliveira J.V."/>
            <person name="Vesth T.C."/>
            <person name="Visser J."/>
            <person name="Yu J.-H."/>
            <person name="Zhou M."/>
            <person name="Andersen M.R."/>
            <person name="Archer D.B."/>
            <person name="Baker S.E."/>
            <person name="Benoit I."/>
            <person name="Brakhage A.A."/>
            <person name="Braus G.H."/>
            <person name="Fischer R."/>
            <person name="Frisvad J.C."/>
            <person name="Goldman G.H."/>
            <person name="Houbraken J."/>
            <person name="Oakley B."/>
            <person name="Pocsi I."/>
            <person name="Scazzocchio C."/>
            <person name="Seiboth B."/>
            <person name="vanKuyk P.A."/>
            <person name="Wortman J."/>
            <person name="Dyer P.S."/>
            <person name="Grigoriev I.V."/>
        </authorList>
    </citation>
    <scope>NUCLEOTIDE SEQUENCE [LARGE SCALE GENOMIC DNA]</scope>
    <source>
        <strain evidence="3">CBS 106.47</strain>
    </source>
</reference>
<sequence length="118" mass="13326">MDKIVSFSNWLKVVKAKSQPVATMYVSTSNGNDNEPPKKRQKVSHRSPFAVDGVVEVPTTQDDEQSIRVIEGEVVEFMGIDDYEFGAPLKRVPTPHPKKNKGQYDDDDDEEEEDEEGK</sequence>
<feature type="region of interest" description="Disordered" evidence="1">
    <location>
        <begin position="86"/>
        <end position="118"/>
    </location>
</feature>
<name>A0A1M3TCU5_ASPLC</name>
<evidence type="ECO:0000313" key="2">
    <source>
        <dbReference type="EMBL" id="OJZ84575.1"/>
    </source>
</evidence>
<dbReference type="OrthoDB" id="4449975at2759"/>
<dbReference type="EMBL" id="KV878244">
    <property type="protein sequence ID" value="OJZ84575.1"/>
    <property type="molecule type" value="Genomic_DNA"/>
</dbReference>
<gene>
    <name evidence="2" type="ORF">ASPFODRAFT_34813</name>
</gene>